<dbReference type="EMBL" id="BK059095">
    <property type="protein sequence ID" value="DAE29553.1"/>
    <property type="molecule type" value="Genomic_DNA"/>
</dbReference>
<accession>A0A8S5REQ2</accession>
<organism evidence="2">
    <name type="scientific">virus sp. ctkyY8</name>
    <dbReference type="NCBI Taxonomy" id="2827995"/>
    <lineage>
        <taxon>Viruses</taxon>
    </lineage>
</organism>
<feature type="transmembrane region" description="Helical" evidence="1">
    <location>
        <begin position="6"/>
        <end position="26"/>
    </location>
</feature>
<sequence length="34" mass="4124">MEISSLSKLFCIIIIVDYLTMYRLLFPKLFRNEL</sequence>
<reference evidence="2" key="1">
    <citation type="journal article" date="2021" name="Proc. Natl. Acad. Sci. U.S.A.">
        <title>A Catalog of Tens of Thousands of Viruses from Human Metagenomes Reveals Hidden Associations with Chronic Diseases.</title>
        <authorList>
            <person name="Tisza M.J."/>
            <person name="Buck C.B."/>
        </authorList>
    </citation>
    <scope>NUCLEOTIDE SEQUENCE</scope>
    <source>
        <strain evidence="2">CtkyY8</strain>
    </source>
</reference>
<evidence type="ECO:0000313" key="2">
    <source>
        <dbReference type="EMBL" id="DAE29553.1"/>
    </source>
</evidence>
<proteinExistence type="predicted"/>
<name>A0A8S5REQ2_9VIRU</name>
<keyword evidence="1" id="KW-1133">Transmembrane helix</keyword>
<protein>
    <submittedName>
        <fullName evidence="2">Uncharacterized protein</fullName>
    </submittedName>
</protein>
<keyword evidence="1" id="KW-0472">Membrane</keyword>
<evidence type="ECO:0000256" key="1">
    <source>
        <dbReference type="SAM" id="Phobius"/>
    </source>
</evidence>
<keyword evidence="1" id="KW-0812">Transmembrane</keyword>